<keyword evidence="3" id="KW-1185">Reference proteome</keyword>
<protein>
    <submittedName>
        <fullName evidence="2">Glycosyltransferase</fullName>
    </submittedName>
</protein>
<dbReference type="GO" id="GO:0016757">
    <property type="term" value="F:glycosyltransferase activity"/>
    <property type="evidence" value="ECO:0007669"/>
    <property type="project" value="InterPro"/>
</dbReference>
<accession>A0A926NEL6</accession>
<sequence>MKTDMEMLCPDTRHQISVISNGIDLPSEATMNFKKWESEASKEKQILFVGRLVTEKGVDLLLQAAPVILKNTLILNRWL</sequence>
<proteinExistence type="predicted"/>
<dbReference type="AlphaFoldDB" id="A0A926NEL6"/>
<dbReference type="SUPFAM" id="SSF53756">
    <property type="entry name" value="UDP-Glycosyltransferase/glycogen phosphorylase"/>
    <property type="match status" value="1"/>
</dbReference>
<evidence type="ECO:0000313" key="3">
    <source>
        <dbReference type="Proteomes" id="UP000661691"/>
    </source>
</evidence>
<dbReference type="Pfam" id="PF00534">
    <property type="entry name" value="Glycos_transf_1"/>
    <property type="match status" value="1"/>
</dbReference>
<evidence type="ECO:0000313" key="2">
    <source>
        <dbReference type="EMBL" id="MBD1374000.1"/>
    </source>
</evidence>
<dbReference type="Proteomes" id="UP000661691">
    <property type="component" value="Unassembled WGS sequence"/>
</dbReference>
<dbReference type="EMBL" id="JACXAH010000066">
    <property type="protein sequence ID" value="MBD1374000.1"/>
    <property type="molecule type" value="Genomic_DNA"/>
</dbReference>
<reference evidence="2" key="1">
    <citation type="submission" date="2020-09" db="EMBL/GenBank/DDBJ databases">
        <title>A novel bacterium of genus Hazenella, isolated from South China Sea.</title>
        <authorList>
            <person name="Huang H."/>
            <person name="Mo K."/>
            <person name="Hu Y."/>
        </authorList>
    </citation>
    <scope>NUCLEOTIDE SEQUENCE</scope>
    <source>
        <strain evidence="2">IB182357</strain>
    </source>
</reference>
<feature type="domain" description="Glycosyl transferase family 1" evidence="1">
    <location>
        <begin position="37"/>
        <end position="71"/>
    </location>
</feature>
<gene>
    <name evidence="2" type="ORF">IC620_16800</name>
</gene>
<dbReference type="InterPro" id="IPR001296">
    <property type="entry name" value="Glyco_trans_1"/>
</dbReference>
<comment type="caution">
    <text evidence="2">The sequence shown here is derived from an EMBL/GenBank/DDBJ whole genome shotgun (WGS) entry which is preliminary data.</text>
</comment>
<dbReference type="Gene3D" id="3.40.50.2000">
    <property type="entry name" value="Glycogen Phosphorylase B"/>
    <property type="match status" value="2"/>
</dbReference>
<name>A0A926NEL6_9BACL</name>
<evidence type="ECO:0000259" key="1">
    <source>
        <dbReference type="Pfam" id="PF00534"/>
    </source>
</evidence>
<organism evidence="2 3">
    <name type="scientific">Polycladospora coralii</name>
    <dbReference type="NCBI Taxonomy" id="2771432"/>
    <lineage>
        <taxon>Bacteria</taxon>
        <taxon>Bacillati</taxon>
        <taxon>Bacillota</taxon>
        <taxon>Bacilli</taxon>
        <taxon>Bacillales</taxon>
        <taxon>Thermoactinomycetaceae</taxon>
        <taxon>Polycladospora</taxon>
    </lineage>
</organism>